<organism evidence="2 3">
    <name type="scientific">Ustilaginoidea virens</name>
    <name type="common">Rice false smut fungus</name>
    <name type="synonym">Villosiclava virens</name>
    <dbReference type="NCBI Taxonomy" id="1159556"/>
    <lineage>
        <taxon>Eukaryota</taxon>
        <taxon>Fungi</taxon>
        <taxon>Dikarya</taxon>
        <taxon>Ascomycota</taxon>
        <taxon>Pezizomycotina</taxon>
        <taxon>Sordariomycetes</taxon>
        <taxon>Hypocreomycetidae</taxon>
        <taxon>Hypocreales</taxon>
        <taxon>Clavicipitaceae</taxon>
        <taxon>Ustilaginoidea</taxon>
    </lineage>
</organism>
<accession>A0A8E5HMD8</accession>
<proteinExistence type="predicted"/>
<protein>
    <submittedName>
        <fullName evidence="2">Uncharacterized protein</fullName>
    </submittedName>
</protein>
<evidence type="ECO:0000313" key="2">
    <source>
        <dbReference type="EMBL" id="QUC18140.1"/>
    </source>
</evidence>
<dbReference type="Proteomes" id="UP000027002">
    <property type="component" value="Chromosome 2"/>
</dbReference>
<reference evidence="2" key="1">
    <citation type="submission" date="2020-03" db="EMBL/GenBank/DDBJ databases">
        <title>A mixture of massive structural variations and highly conserved coding sequences in Ustilaginoidea virens genome.</title>
        <authorList>
            <person name="Zhang K."/>
            <person name="Zhao Z."/>
            <person name="Zhang Z."/>
            <person name="Li Y."/>
            <person name="Hsiang T."/>
            <person name="Sun W."/>
        </authorList>
    </citation>
    <scope>NUCLEOTIDE SEQUENCE</scope>
    <source>
        <strain evidence="2">UV-8b</strain>
    </source>
</reference>
<feature type="region of interest" description="Disordered" evidence="1">
    <location>
        <begin position="1"/>
        <end position="20"/>
    </location>
</feature>
<feature type="compositionally biased region" description="Basic and acidic residues" evidence="1">
    <location>
        <begin position="1"/>
        <end position="15"/>
    </location>
</feature>
<dbReference type="GeneID" id="66063159"/>
<dbReference type="EMBL" id="CP072754">
    <property type="protein sequence ID" value="QUC18140.1"/>
    <property type="molecule type" value="Genomic_DNA"/>
</dbReference>
<evidence type="ECO:0000256" key="1">
    <source>
        <dbReference type="SAM" id="MobiDB-lite"/>
    </source>
</evidence>
<dbReference type="AlphaFoldDB" id="A0A8E5HMD8"/>
<dbReference type="RefSeq" id="XP_042995813.1">
    <property type="nucleotide sequence ID" value="XM_043139879.1"/>
</dbReference>
<dbReference type="KEGG" id="uvi:66063159"/>
<name>A0A8E5HMD8_USTVR</name>
<sequence length="69" mass="7605">MHEWRLTTRHTEHTRSTHGAQCQQRAGAALDWSLACPKDGVSIGPHALLCSADFAWPRLADVDRIAGLL</sequence>
<keyword evidence="3" id="KW-1185">Reference proteome</keyword>
<evidence type="ECO:0000313" key="3">
    <source>
        <dbReference type="Proteomes" id="UP000027002"/>
    </source>
</evidence>
<gene>
    <name evidence="2" type="ORF">UV8b_02381</name>
</gene>